<sequence length="108" mass="11923">MLHPFFPSSRRFAIWEVPREEEFAPLKNAASPAEKDCPTSCRRAFLRYTTRLAIAAGAVLSGVDESSLAGPGLPVTVVEISPEVSHRGEVSEIRTLFTSILKAYQLYL</sequence>
<protein>
    <submittedName>
        <fullName evidence="2">Uncharacterized protein</fullName>
    </submittedName>
</protein>
<comment type="caution">
    <text evidence="2">The sequence shown here is derived from an EMBL/GenBank/DDBJ whole genome shotgun (WGS) entry which is preliminary data.</text>
</comment>
<evidence type="ECO:0000256" key="1">
    <source>
        <dbReference type="ARBA" id="ARBA00010401"/>
    </source>
</evidence>
<proteinExistence type="inferred from homology"/>
<dbReference type="PANTHER" id="PTHR11952:SF2">
    <property type="entry name" value="LD24639P"/>
    <property type="match status" value="1"/>
</dbReference>
<keyword evidence="3" id="KW-1185">Reference proteome</keyword>
<accession>A0A3S5CGX3</accession>
<dbReference type="InterPro" id="IPR039741">
    <property type="entry name" value="UDP-sugar_pyrophosphorylase"/>
</dbReference>
<dbReference type="GO" id="GO:0006048">
    <property type="term" value="P:UDP-N-acetylglucosamine biosynthetic process"/>
    <property type="evidence" value="ECO:0007669"/>
    <property type="project" value="TreeGrafter"/>
</dbReference>
<dbReference type="Gene3D" id="3.90.550.10">
    <property type="entry name" value="Spore Coat Polysaccharide Biosynthesis Protein SpsA, Chain A"/>
    <property type="match status" value="1"/>
</dbReference>
<gene>
    <name evidence="2" type="ORF">PXEA_LOCUS922</name>
</gene>
<dbReference type="InterPro" id="IPR029044">
    <property type="entry name" value="Nucleotide-diphossugar_trans"/>
</dbReference>
<dbReference type="AlphaFoldDB" id="A0A3S5CGX3"/>
<dbReference type="Proteomes" id="UP000784294">
    <property type="component" value="Unassembled WGS sequence"/>
</dbReference>
<comment type="similarity">
    <text evidence="1">Belongs to the UDPGP type 1 family.</text>
</comment>
<dbReference type="EMBL" id="CAAALY010001848">
    <property type="protein sequence ID" value="VEL07482.1"/>
    <property type="molecule type" value="Genomic_DNA"/>
</dbReference>
<dbReference type="GO" id="GO:0003977">
    <property type="term" value="F:UDP-N-acetylglucosamine diphosphorylase activity"/>
    <property type="evidence" value="ECO:0007669"/>
    <property type="project" value="TreeGrafter"/>
</dbReference>
<reference evidence="2" key="1">
    <citation type="submission" date="2018-11" db="EMBL/GenBank/DDBJ databases">
        <authorList>
            <consortium name="Pathogen Informatics"/>
        </authorList>
    </citation>
    <scope>NUCLEOTIDE SEQUENCE</scope>
</reference>
<evidence type="ECO:0000313" key="2">
    <source>
        <dbReference type="EMBL" id="VEL07482.1"/>
    </source>
</evidence>
<dbReference type="SUPFAM" id="SSF53448">
    <property type="entry name" value="Nucleotide-diphospho-sugar transferases"/>
    <property type="match status" value="1"/>
</dbReference>
<evidence type="ECO:0000313" key="3">
    <source>
        <dbReference type="Proteomes" id="UP000784294"/>
    </source>
</evidence>
<organism evidence="2 3">
    <name type="scientific">Protopolystoma xenopodis</name>
    <dbReference type="NCBI Taxonomy" id="117903"/>
    <lineage>
        <taxon>Eukaryota</taxon>
        <taxon>Metazoa</taxon>
        <taxon>Spiralia</taxon>
        <taxon>Lophotrochozoa</taxon>
        <taxon>Platyhelminthes</taxon>
        <taxon>Monogenea</taxon>
        <taxon>Polyopisthocotylea</taxon>
        <taxon>Polystomatidea</taxon>
        <taxon>Polystomatidae</taxon>
        <taxon>Protopolystoma</taxon>
    </lineage>
</organism>
<dbReference type="PANTHER" id="PTHR11952">
    <property type="entry name" value="UDP- GLUCOSE PYROPHOSPHORYLASE"/>
    <property type="match status" value="1"/>
</dbReference>
<name>A0A3S5CGX3_9PLAT</name>
<dbReference type="OrthoDB" id="532420at2759"/>